<name>A0A8J4B9T8_9CHLO</name>
<gene>
    <name evidence="3" type="ORF">Vafri_12380</name>
</gene>
<feature type="compositionally biased region" description="Pro residues" evidence="1">
    <location>
        <begin position="1"/>
        <end position="20"/>
    </location>
</feature>
<feature type="region of interest" description="Disordered" evidence="1">
    <location>
        <begin position="162"/>
        <end position="181"/>
    </location>
</feature>
<sequence>SNAGPKNPPPNPYRYPPPFPASLTAPLTAPRQARASPAGLFPTSRKGAPHPRCSRDAPRWSCSAMACAASAVMSRYAGGCRPDQARQRMYRRSRKLPGRPKQFRPWRAICRSEEHGSAIRLLSEITKRLWPQGTVRTQRSISTGSVGRSTFARTLSPLSLARELTSSSQNTPPPAPITSATHLLPKGVESVLEAVHFAPIRQVIERPKLGLISTGRAVQSGSSEAAHPACSATSRAPFRPIHVCWTRDGRLPAHSSRCRCAICSP</sequence>
<feature type="non-terminal residue" evidence="3">
    <location>
        <position position="1"/>
    </location>
</feature>
<accession>A0A8J4B9T8</accession>
<feature type="domain" description="Ig-like" evidence="2">
    <location>
        <begin position="207"/>
        <end position="265"/>
    </location>
</feature>
<organism evidence="3 4">
    <name type="scientific">Volvox africanus</name>
    <dbReference type="NCBI Taxonomy" id="51714"/>
    <lineage>
        <taxon>Eukaryota</taxon>
        <taxon>Viridiplantae</taxon>
        <taxon>Chlorophyta</taxon>
        <taxon>core chlorophytes</taxon>
        <taxon>Chlorophyceae</taxon>
        <taxon>CS clade</taxon>
        <taxon>Chlamydomonadales</taxon>
        <taxon>Volvocaceae</taxon>
        <taxon>Volvox</taxon>
    </lineage>
</organism>
<keyword evidence="4" id="KW-1185">Reference proteome</keyword>
<reference evidence="3" key="1">
    <citation type="journal article" date="2021" name="Proc. Natl. Acad. Sci. U.S.A.">
        <title>Three genomes in the algal genus Volvox reveal the fate of a haploid sex-determining region after a transition to homothallism.</title>
        <authorList>
            <person name="Yamamoto K."/>
            <person name="Hamaji T."/>
            <person name="Kawai-Toyooka H."/>
            <person name="Matsuzaki R."/>
            <person name="Takahashi F."/>
            <person name="Nishimura Y."/>
            <person name="Kawachi M."/>
            <person name="Noguchi H."/>
            <person name="Minakuchi Y."/>
            <person name="Umen J.G."/>
            <person name="Toyoda A."/>
            <person name="Nozaki H."/>
        </authorList>
    </citation>
    <scope>NUCLEOTIDE SEQUENCE</scope>
    <source>
        <strain evidence="3">NIES-3780</strain>
    </source>
</reference>
<comment type="caution">
    <text evidence="3">The sequence shown here is derived from an EMBL/GenBank/DDBJ whole genome shotgun (WGS) entry which is preliminary data.</text>
</comment>
<proteinExistence type="predicted"/>
<evidence type="ECO:0000256" key="1">
    <source>
        <dbReference type="SAM" id="MobiDB-lite"/>
    </source>
</evidence>
<dbReference type="AlphaFoldDB" id="A0A8J4B9T8"/>
<dbReference type="EMBL" id="BNCO01000026">
    <property type="protein sequence ID" value="GIL57101.1"/>
    <property type="molecule type" value="Genomic_DNA"/>
</dbReference>
<dbReference type="Proteomes" id="UP000747399">
    <property type="component" value="Unassembled WGS sequence"/>
</dbReference>
<dbReference type="InterPro" id="IPR007110">
    <property type="entry name" value="Ig-like_dom"/>
</dbReference>
<dbReference type="PROSITE" id="PS50835">
    <property type="entry name" value="IG_LIKE"/>
    <property type="match status" value="1"/>
</dbReference>
<feature type="region of interest" description="Disordered" evidence="1">
    <location>
        <begin position="1"/>
        <end position="57"/>
    </location>
</feature>
<protein>
    <recommendedName>
        <fullName evidence="2">Ig-like domain-containing protein</fullName>
    </recommendedName>
</protein>
<evidence type="ECO:0000259" key="2">
    <source>
        <dbReference type="PROSITE" id="PS50835"/>
    </source>
</evidence>
<evidence type="ECO:0000313" key="4">
    <source>
        <dbReference type="Proteomes" id="UP000747399"/>
    </source>
</evidence>
<evidence type="ECO:0000313" key="3">
    <source>
        <dbReference type="EMBL" id="GIL57101.1"/>
    </source>
</evidence>